<dbReference type="Proteomes" id="UP001177023">
    <property type="component" value="Unassembled WGS sequence"/>
</dbReference>
<dbReference type="InterPro" id="IPR008853">
    <property type="entry name" value="TMEM9/TMEM9B"/>
</dbReference>
<sequence>MLLRIVALLLGLLTVSARGDTNFEDTRCRCICPSTHSFATNQTSEGENQRRYYTKSNISPSSCKPSAVVRAEVASIVDENRMDAFLANCDCHFESRNTVMIKVVVIFVICVIAVLVAYMGFLMCLDPMIKKQRSAVPYRQQNDEMEDNIFARAASSSEPVETPPTQMRSRNPNVLERVEAEQNRWMRKVEEQRKQVFDDHSILN</sequence>
<comment type="similarity">
    <text evidence="2">Belongs to the TMEM9 family.</text>
</comment>
<dbReference type="PANTHER" id="PTHR13064">
    <property type="entry name" value="TRANSMEMBRANE PROTEIN 9 FAMILY MEMBER"/>
    <property type="match status" value="1"/>
</dbReference>
<comment type="caution">
    <text evidence="9">The sequence shown here is derived from an EMBL/GenBank/DDBJ whole genome shotgun (WGS) entry which is preliminary data.</text>
</comment>
<comment type="subcellular location">
    <subcellularLocation>
        <location evidence="1">Membrane</location>
    </subcellularLocation>
</comment>
<feature type="region of interest" description="Disordered" evidence="6">
    <location>
        <begin position="154"/>
        <end position="173"/>
    </location>
</feature>
<keyword evidence="8" id="KW-0732">Signal</keyword>
<evidence type="ECO:0008006" key="11">
    <source>
        <dbReference type="Google" id="ProtNLM"/>
    </source>
</evidence>
<feature type="chain" id="PRO_5041241951" description="Transmembrane protein 9" evidence="8">
    <location>
        <begin position="18"/>
        <end position="204"/>
    </location>
</feature>
<dbReference type="AlphaFoldDB" id="A0AA36CYT5"/>
<reference evidence="9" key="1">
    <citation type="submission" date="2023-06" db="EMBL/GenBank/DDBJ databases">
        <authorList>
            <person name="Delattre M."/>
        </authorList>
    </citation>
    <scope>NUCLEOTIDE SEQUENCE</scope>
    <source>
        <strain evidence="9">AF72</strain>
    </source>
</reference>
<keyword evidence="3 7" id="KW-0812">Transmembrane</keyword>
<name>A0AA36CYT5_9BILA</name>
<evidence type="ECO:0000256" key="2">
    <source>
        <dbReference type="ARBA" id="ARBA00007264"/>
    </source>
</evidence>
<dbReference type="EMBL" id="CATQJA010002652">
    <property type="protein sequence ID" value="CAJ0577882.1"/>
    <property type="molecule type" value="Genomic_DNA"/>
</dbReference>
<protein>
    <recommendedName>
        <fullName evidence="11">Transmembrane protein 9</fullName>
    </recommendedName>
</protein>
<evidence type="ECO:0000313" key="9">
    <source>
        <dbReference type="EMBL" id="CAJ0577882.1"/>
    </source>
</evidence>
<proteinExistence type="inferred from homology"/>
<dbReference type="Pfam" id="PF05434">
    <property type="entry name" value="Tmemb_9"/>
    <property type="match status" value="1"/>
</dbReference>
<feature type="non-terminal residue" evidence="9">
    <location>
        <position position="1"/>
    </location>
</feature>
<accession>A0AA36CYT5</accession>
<evidence type="ECO:0000313" key="10">
    <source>
        <dbReference type="Proteomes" id="UP001177023"/>
    </source>
</evidence>
<evidence type="ECO:0000256" key="6">
    <source>
        <dbReference type="SAM" id="MobiDB-lite"/>
    </source>
</evidence>
<dbReference type="GO" id="GO:0005765">
    <property type="term" value="C:lysosomal membrane"/>
    <property type="evidence" value="ECO:0007669"/>
    <property type="project" value="InterPro"/>
</dbReference>
<gene>
    <name evidence="9" type="ORF">MSPICULIGERA_LOCUS16147</name>
</gene>
<keyword evidence="5 7" id="KW-0472">Membrane</keyword>
<feature type="compositionally biased region" description="Polar residues" evidence="6">
    <location>
        <begin position="154"/>
        <end position="172"/>
    </location>
</feature>
<keyword evidence="10" id="KW-1185">Reference proteome</keyword>
<feature type="signal peptide" evidence="8">
    <location>
        <begin position="1"/>
        <end position="17"/>
    </location>
</feature>
<keyword evidence="4 7" id="KW-1133">Transmembrane helix</keyword>
<evidence type="ECO:0000256" key="1">
    <source>
        <dbReference type="ARBA" id="ARBA00004370"/>
    </source>
</evidence>
<evidence type="ECO:0000256" key="4">
    <source>
        <dbReference type="ARBA" id="ARBA00022989"/>
    </source>
</evidence>
<feature type="transmembrane region" description="Helical" evidence="7">
    <location>
        <begin position="99"/>
        <end position="125"/>
    </location>
</feature>
<dbReference type="PANTHER" id="PTHR13064:SF6">
    <property type="entry name" value="TRANSMEMBRANE PROTEIN 9"/>
    <property type="match status" value="1"/>
</dbReference>
<evidence type="ECO:0000256" key="8">
    <source>
        <dbReference type="SAM" id="SignalP"/>
    </source>
</evidence>
<evidence type="ECO:0000256" key="3">
    <source>
        <dbReference type="ARBA" id="ARBA00022692"/>
    </source>
</evidence>
<organism evidence="9 10">
    <name type="scientific">Mesorhabditis spiculigera</name>
    <dbReference type="NCBI Taxonomy" id="96644"/>
    <lineage>
        <taxon>Eukaryota</taxon>
        <taxon>Metazoa</taxon>
        <taxon>Ecdysozoa</taxon>
        <taxon>Nematoda</taxon>
        <taxon>Chromadorea</taxon>
        <taxon>Rhabditida</taxon>
        <taxon>Rhabditina</taxon>
        <taxon>Rhabditomorpha</taxon>
        <taxon>Rhabditoidea</taxon>
        <taxon>Rhabditidae</taxon>
        <taxon>Mesorhabditinae</taxon>
        <taxon>Mesorhabditis</taxon>
    </lineage>
</organism>
<evidence type="ECO:0000256" key="7">
    <source>
        <dbReference type="SAM" id="Phobius"/>
    </source>
</evidence>
<evidence type="ECO:0000256" key="5">
    <source>
        <dbReference type="ARBA" id="ARBA00023136"/>
    </source>
</evidence>